<dbReference type="GO" id="GO:0016020">
    <property type="term" value="C:membrane"/>
    <property type="evidence" value="ECO:0007669"/>
    <property type="project" value="UniProtKB-SubCell"/>
</dbReference>
<proteinExistence type="predicted"/>
<dbReference type="PANTHER" id="PTHR48041">
    <property type="entry name" value="ABC TRANSPORTER G FAMILY MEMBER 28"/>
    <property type="match status" value="1"/>
</dbReference>
<dbReference type="InterPro" id="IPR050352">
    <property type="entry name" value="ABCG_transporters"/>
</dbReference>
<dbReference type="Proteomes" id="UP001165080">
    <property type="component" value="Unassembled WGS sequence"/>
</dbReference>
<evidence type="ECO:0000256" key="1">
    <source>
        <dbReference type="ARBA" id="ARBA00004141"/>
    </source>
</evidence>
<evidence type="ECO:0000259" key="7">
    <source>
        <dbReference type="Pfam" id="PF01061"/>
    </source>
</evidence>
<keyword evidence="9" id="KW-1185">Reference proteome</keyword>
<evidence type="ECO:0000256" key="4">
    <source>
        <dbReference type="ARBA" id="ARBA00022989"/>
    </source>
</evidence>
<evidence type="ECO:0000313" key="9">
    <source>
        <dbReference type="Proteomes" id="UP001165080"/>
    </source>
</evidence>
<dbReference type="EMBL" id="BRXU01000006">
    <property type="protein sequence ID" value="GLC52556.1"/>
    <property type="molecule type" value="Genomic_DNA"/>
</dbReference>
<feature type="domain" description="ABC-2 type transporter transmembrane" evidence="7">
    <location>
        <begin position="251"/>
        <end position="461"/>
    </location>
</feature>
<accession>A0A9W6BHZ3</accession>
<keyword evidence="3 6" id="KW-0812">Transmembrane</keyword>
<protein>
    <recommendedName>
        <fullName evidence="7">ABC-2 type transporter transmembrane domain-containing protein</fullName>
    </recommendedName>
</protein>
<keyword evidence="4 6" id="KW-1133">Transmembrane helix</keyword>
<evidence type="ECO:0000313" key="8">
    <source>
        <dbReference type="EMBL" id="GLC52556.1"/>
    </source>
</evidence>
<sequence length="524" mass="55557">MDEPTSGVDSTAALKIILYLKVYAARSHTVITTLHQPSSAIWNEIEKMAGYLGSPQGVVPYFNGELGLQYIPERNGLPSDWVMDLMSPGMALVIHQEGQGDGNCKAADGVRERLEAAAARFQSRWGSAPDQNQMGNDDVAAANDASAPNIDVIVDGDTTFITANGGSAAKVAIGSNEGNDGIAPSDDCSAACSRSDDGAVAAGCCSGGGGRIASSSSSSAAAASADDCVRVPIAAGDVSSHTAGRSTWMHQFAVLLKREVQMITRNRADAGGRMVTCMLTGLLQGLVFLNLNNEGTAWQSRLGCIFLNLIIVTELPFINMGLILSDAWLLIREAAEGMYSATACYAARLVVNTVLNRLNAAVYALTAYGLAGLRPGGEHICVFVVILVVSHLIMCQIMAFGAVVLPNQDTAFMFAVALAVWHVLLANFPFRWKDISWSWVAALRFGSPMYFSFGSPVGNEFGGRTLPCPLRSGPICISDGDDVVALYKDYSLGTTLVVLAAWWVGLHGLTFGAMAAWRIRQLRG</sequence>
<organism evidence="8 9">
    <name type="scientific">Pleodorina starrii</name>
    <dbReference type="NCBI Taxonomy" id="330485"/>
    <lineage>
        <taxon>Eukaryota</taxon>
        <taxon>Viridiplantae</taxon>
        <taxon>Chlorophyta</taxon>
        <taxon>core chlorophytes</taxon>
        <taxon>Chlorophyceae</taxon>
        <taxon>CS clade</taxon>
        <taxon>Chlamydomonadales</taxon>
        <taxon>Volvocaceae</taxon>
        <taxon>Pleodorina</taxon>
    </lineage>
</organism>
<name>A0A9W6BHZ3_9CHLO</name>
<comment type="caution">
    <text evidence="8">The sequence shown here is derived from an EMBL/GenBank/DDBJ whole genome shotgun (WGS) entry which is preliminary data.</text>
</comment>
<evidence type="ECO:0000256" key="5">
    <source>
        <dbReference type="ARBA" id="ARBA00023136"/>
    </source>
</evidence>
<comment type="subcellular location">
    <subcellularLocation>
        <location evidence="1">Membrane</location>
        <topology evidence="1">Multi-pass membrane protein</topology>
    </subcellularLocation>
</comment>
<dbReference type="PANTHER" id="PTHR48041:SF139">
    <property type="entry name" value="PROTEIN SCARLET"/>
    <property type="match status" value="1"/>
</dbReference>
<evidence type="ECO:0000256" key="6">
    <source>
        <dbReference type="SAM" id="Phobius"/>
    </source>
</evidence>
<gene>
    <name evidence="8" type="primary">PLEST003386</name>
    <name evidence="8" type="ORF">PLESTB_000642600</name>
</gene>
<dbReference type="AlphaFoldDB" id="A0A9W6BHZ3"/>
<feature type="transmembrane region" description="Helical" evidence="6">
    <location>
        <begin position="380"/>
        <end position="405"/>
    </location>
</feature>
<dbReference type="GO" id="GO:0140359">
    <property type="term" value="F:ABC-type transporter activity"/>
    <property type="evidence" value="ECO:0007669"/>
    <property type="project" value="InterPro"/>
</dbReference>
<reference evidence="8 9" key="1">
    <citation type="journal article" date="2023" name="Commun. Biol.">
        <title>Reorganization of the ancestral sex-determining regions during the evolution of trioecy in Pleodorina starrii.</title>
        <authorList>
            <person name="Takahashi K."/>
            <person name="Suzuki S."/>
            <person name="Kawai-Toyooka H."/>
            <person name="Yamamoto K."/>
            <person name="Hamaji T."/>
            <person name="Ootsuki R."/>
            <person name="Yamaguchi H."/>
            <person name="Kawachi M."/>
            <person name="Higashiyama T."/>
            <person name="Nozaki H."/>
        </authorList>
    </citation>
    <scope>NUCLEOTIDE SEQUENCE [LARGE SCALE GENOMIC DNA]</scope>
    <source>
        <strain evidence="8 9">NIES-4479</strain>
    </source>
</reference>
<dbReference type="Pfam" id="PF01061">
    <property type="entry name" value="ABC2_membrane"/>
    <property type="match status" value="1"/>
</dbReference>
<evidence type="ECO:0000256" key="3">
    <source>
        <dbReference type="ARBA" id="ARBA00022692"/>
    </source>
</evidence>
<feature type="transmembrane region" description="Helical" evidence="6">
    <location>
        <begin position="270"/>
        <end position="291"/>
    </location>
</feature>
<feature type="transmembrane region" description="Helical" evidence="6">
    <location>
        <begin position="411"/>
        <end position="428"/>
    </location>
</feature>
<keyword evidence="2" id="KW-0813">Transport</keyword>
<dbReference type="InterPro" id="IPR013525">
    <property type="entry name" value="ABC2_TM"/>
</dbReference>
<feature type="transmembrane region" description="Helical" evidence="6">
    <location>
        <begin position="303"/>
        <end position="325"/>
    </location>
</feature>
<evidence type="ECO:0000256" key="2">
    <source>
        <dbReference type="ARBA" id="ARBA00022448"/>
    </source>
</evidence>
<feature type="transmembrane region" description="Helical" evidence="6">
    <location>
        <begin position="496"/>
        <end position="517"/>
    </location>
</feature>
<keyword evidence="5 6" id="KW-0472">Membrane</keyword>